<accession>A0A840B025</accession>
<dbReference type="Proteomes" id="UP000581447">
    <property type="component" value="Unassembled WGS sequence"/>
</dbReference>
<dbReference type="AlphaFoldDB" id="A0A840B025"/>
<gene>
    <name evidence="3" type="ORF">GGR91_002288</name>
</gene>
<reference evidence="3 4" key="1">
    <citation type="submission" date="2020-08" db="EMBL/GenBank/DDBJ databases">
        <title>Genomic Encyclopedia of Type Strains, Phase IV (KMG-IV): sequencing the most valuable type-strain genomes for metagenomic binning, comparative biology and taxonomic classification.</title>
        <authorList>
            <person name="Goeker M."/>
        </authorList>
    </citation>
    <scope>NUCLEOTIDE SEQUENCE [LARGE SCALE GENOMIC DNA]</scope>
    <source>
        <strain evidence="3 4">DSM 29050</strain>
    </source>
</reference>
<evidence type="ECO:0000313" key="3">
    <source>
        <dbReference type="EMBL" id="MBB3944019.1"/>
    </source>
</evidence>
<keyword evidence="4" id="KW-1185">Reference proteome</keyword>
<feature type="transmembrane region" description="Helical" evidence="2">
    <location>
        <begin position="23"/>
        <end position="44"/>
    </location>
</feature>
<feature type="compositionally biased region" description="Gly residues" evidence="1">
    <location>
        <begin position="132"/>
        <end position="152"/>
    </location>
</feature>
<dbReference type="EMBL" id="JACIEA010000004">
    <property type="protein sequence ID" value="MBB3944019.1"/>
    <property type="molecule type" value="Genomic_DNA"/>
</dbReference>
<feature type="compositionally biased region" description="Polar residues" evidence="1">
    <location>
        <begin position="77"/>
        <end position="89"/>
    </location>
</feature>
<evidence type="ECO:0000313" key="4">
    <source>
        <dbReference type="Proteomes" id="UP000581447"/>
    </source>
</evidence>
<organism evidence="3 4">
    <name type="scientific">Sphingorhabdus rigui</name>
    <dbReference type="NCBI Taxonomy" id="1282858"/>
    <lineage>
        <taxon>Bacteria</taxon>
        <taxon>Pseudomonadati</taxon>
        <taxon>Pseudomonadota</taxon>
        <taxon>Alphaproteobacteria</taxon>
        <taxon>Sphingomonadales</taxon>
        <taxon>Sphingomonadaceae</taxon>
        <taxon>Sphingorhabdus</taxon>
    </lineage>
</organism>
<evidence type="ECO:0000256" key="2">
    <source>
        <dbReference type="SAM" id="Phobius"/>
    </source>
</evidence>
<sequence>MAYSEQTDWTTEPRWDLVRRRGLGVVIALLLEAIIILAILSLSMRSGGPAAGTRVLNTFSLEAEADAASSAEKNETKTPVTKEQQQTITPPLPMPLLSPVNPVKVPPPSPDYIKLSKSEFDAMDLSKFPASGGSGSGEGKGNGQGTKGMMGPGLGPGGAQLYPVAWLREPYDSELAPYLAAIKRIPPGASADIACRMAERNRVENCQIIAETPRGTGLAKAIRLAAWQFLVKPPRIDNKPQLGVWVRIHFDFGVRAIDEGTAPSD</sequence>
<protein>
    <submittedName>
        <fullName evidence="3">Protein TonB</fullName>
    </submittedName>
</protein>
<comment type="caution">
    <text evidence="3">The sequence shown here is derived from an EMBL/GenBank/DDBJ whole genome shotgun (WGS) entry which is preliminary data.</text>
</comment>
<keyword evidence="2" id="KW-0472">Membrane</keyword>
<evidence type="ECO:0000256" key="1">
    <source>
        <dbReference type="SAM" id="MobiDB-lite"/>
    </source>
</evidence>
<keyword evidence="2" id="KW-1133">Transmembrane helix</keyword>
<proteinExistence type="predicted"/>
<dbReference type="RefSeq" id="WP_183942317.1">
    <property type="nucleotide sequence ID" value="NZ_BAABBG010000021.1"/>
</dbReference>
<keyword evidence="2" id="KW-0812">Transmembrane</keyword>
<name>A0A840B025_9SPHN</name>
<feature type="region of interest" description="Disordered" evidence="1">
    <location>
        <begin position="67"/>
        <end position="95"/>
    </location>
</feature>
<feature type="region of interest" description="Disordered" evidence="1">
    <location>
        <begin position="127"/>
        <end position="152"/>
    </location>
</feature>